<dbReference type="PROSITE" id="PS51257">
    <property type="entry name" value="PROKAR_LIPOPROTEIN"/>
    <property type="match status" value="1"/>
</dbReference>
<dbReference type="EMBL" id="RBKU01000001">
    <property type="protein sequence ID" value="RKR81910.1"/>
    <property type="molecule type" value="Genomic_DNA"/>
</dbReference>
<dbReference type="OrthoDB" id="9793489at2"/>
<dbReference type="AlphaFoldDB" id="A0A495IYW3"/>
<organism evidence="1 2">
    <name type="scientific">Mucilaginibacter gracilis</name>
    <dbReference type="NCBI Taxonomy" id="423350"/>
    <lineage>
        <taxon>Bacteria</taxon>
        <taxon>Pseudomonadati</taxon>
        <taxon>Bacteroidota</taxon>
        <taxon>Sphingobacteriia</taxon>
        <taxon>Sphingobacteriales</taxon>
        <taxon>Sphingobacteriaceae</taxon>
        <taxon>Mucilaginibacter</taxon>
    </lineage>
</organism>
<sequence>MRHSSTKQLLHMIKLVRHLFFTLILTILACRAFAQPGSISISGKVTALNDGHPIVQASISISRKGVGTATNAAGMFVLIIPANNLGDTLKISCVGFKTKQLPIASLTNKAELNLALENNNTELKEVTIAYYDAVKIIEKAISRIPDNYINHPHILRGFYRMYTYSGQAPLQLSEAVFDVYNFGYADKHADLFKLIKARNEKNERDFNAVELGQKPNSVFEDDIINHINACGFLNNEGLTKHRFEVKGIVDFKGYEAYQIDFKEKTPELEGTFRGSIYIETKTYAFIHFDFGLSPFALGDLSSWNFISRALMKMGDVKIDLEKNHAQVSYQMVGNKWALLSMQSNDVLAIENTSAHTHLPANVKFNYQVTAVDTVEKAPFSSKLGRNENINNYDGSVGEKFWKDYNILLSDYNTEDIFKQIQEINKAIKKAK</sequence>
<dbReference type="SUPFAM" id="SSF49464">
    <property type="entry name" value="Carboxypeptidase regulatory domain-like"/>
    <property type="match status" value="1"/>
</dbReference>
<dbReference type="Proteomes" id="UP000268007">
    <property type="component" value="Unassembled WGS sequence"/>
</dbReference>
<evidence type="ECO:0000313" key="1">
    <source>
        <dbReference type="EMBL" id="RKR81910.1"/>
    </source>
</evidence>
<evidence type="ECO:0000313" key="2">
    <source>
        <dbReference type="Proteomes" id="UP000268007"/>
    </source>
</evidence>
<dbReference type="Pfam" id="PF13715">
    <property type="entry name" value="CarbopepD_reg_2"/>
    <property type="match status" value="1"/>
</dbReference>
<reference evidence="1 2" key="1">
    <citation type="submission" date="2018-10" db="EMBL/GenBank/DDBJ databases">
        <title>Genomic Encyclopedia of Archaeal and Bacterial Type Strains, Phase II (KMG-II): from individual species to whole genera.</title>
        <authorList>
            <person name="Goeker M."/>
        </authorList>
    </citation>
    <scope>NUCLEOTIDE SEQUENCE [LARGE SCALE GENOMIC DNA]</scope>
    <source>
        <strain evidence="1 2">DSM 18602</strain>
    </source>
</reference>
<dbReference type="Gene3D" id="2.60.40.1120">
    <property type="entry name" value="Carboxypeptidase-like, regulatory domain"/>
    <property type="match status" value="1"/>
</dbReference>
<name>A0A495IYW3_9SPHI</name>
<accession>A0A495IYW3</accession>
<keyword evidence="1" id="KW-0645">Protease</keyword>
<protein>
    <submittedName>
        <fullName evidence="1">Carboxypeptidase-like protein</fullName>
    </submittedName>
</protein>
<dbReference type="GO" id="GO:0004180">
    <property type="term" value="F:carboxypeptidase activity"/>
    <property type="evidence" value="ECO:0007669"/>
    <property type="project" value="UniProtKB-KW"/>
</dbReference>
<gene>
    <name evidence="1" type="ORF">BDD43_2072</name>
</gene>
<keyword evidence="1" id="KW-0378">Hydrolase</keyword>
<keyword evidence="2" id="KW-1185">Reference proteome</keyword>
<comment type="caution">
    <text evidence="1">The sequence shown here is derived from an EMBL/GenBank/DDBJ whole genome shotgun (WGS) entry which is preliminary data.</text>
</comment>
<dbReference type="InterPro" id="IPR008969">
    <property type="entry name" value="CarboxyPept-like_regulatory"/>
</dbReference>
<keyword evidence="1" id="KW-0121">Carboxypeptidase</keyword>
<proteinExistence type="predicted"/>